<dbReference type="EMBL" id="VJMI01014801">
    <property type="protein sequence ID" value="KAF0737143.1"/>
    <property type="molecule type" value="Genomic_DNA"/>
</dbReference>
<feature type="repeat" description="RCC1" evidence="2">
    <location>
        <begin position="181"/>
        <end position="232"/>
    </location>
</feature>
<dbReference type="SUPFAM" id="SSF50985">
    <property type="entry name" value="RCC1/BLIP-II"/>
    <property type="match status" value="1"/>
</dbReference>
<dbReference type="AlphaFoldDB" id="A0A6A4ZYJ8"/>
<evidence type="ECO:0000256" key="2">
    <source>
        <dbReference type="PROSITE-ProRule" id="PRU00235"/>
    </source>
</evidence>
<feature type="repeat" description="RCC1" evidence="2">
    <location>
        <begin position="288"/>
        <end position="341"/>
    </location>
</feature>
<dbReference type="InterPro" id="IPR000408">
    <property type="entry name" value="Reg_chr_condens"/>
</dbReference>
<evidence type="ECO:0000256" key="3">
    <source>
        <dbReference type="SAM" id="MobiDB-lite"/>
    </source>
</evidence>
<dbReference type="Gene3D" id="2.130.10.30">
    <property type="entry name" value="Regulator of chromosome condensation 1/beta-lactamase-inhibitor protein II"/>
    <property type="match status" value="3"/>
</dbReference>
<name>A0A6A4ZYJ8_APHAT</name>
<feature type="repeat" description="RCC1" evidence="2">
    <location>
        <begin position="58"/>
        <end position="109"/>
    </location>
</feature>
<feature type="region of interest" description="Disordered" evidence="3">
    <location>
        <begin position="159"/>
        <end position="179"/>
    </location>
</feature>
<feature type="repeat" description="RCC1" evidence="2">
    <location>
        <begin position="233"/>
        <end position="288"/>
    </location>
</feature>
<evidence type="ECO:0000313" key="4">
    <source>
        <dbReference type="EMBL" id="KAF0737143.1"/>
    </source>
</evidence>
<keyword evidence="1" id="KW-0677">Repeat</keyword>
<dbReference type="InterPro" id="IPR051210">
    <property type="entry name" value="Ub_ligase/GEF_domain"/>
</dbReference>
<feature type="compositionally biased region" description="Polar residues" evidence="3">
    <location>
        <begin position="164"/>
        <end position="176"/>
    </location>
</feature>
<dbReference type="InterPro" id="IPR009091">
    <property type="entry name" value="RCC1/BLIP-II"/>
</dbReference>
<reference evidence="4 5" key="1">
    <citation type="submission" date="2019-06" db="EMBL/GenBank/DDBJ databases">
        <title>Genomics analysis of Aphanomyces spp. identifies a new class of oomycete effector associated with host adaptation.</title>
        <authorList>
            <person name="Gaulin E."/>
        </authorList>
    </citation>
    <scope>NUCLEOTIDE SEQUENCE [LARGE SCALE GENOMIC DNA]</scope>
    <source>
        <strain evidence="4 5">E</strain>
    </source>
</reference>
<gene>
    <name evidence="4" type="ORF">AaE_008950</name>
</gene>
<feature type="repeat" description="RCC1" evidence="2">
    <location>
        <begin position="418"/>
        <end position="470"/>
    </location>
</feature>
<dbReference type="PROSITE" id="PS50012">
    <property type="entry name" value="RCC1_3"/>
    <property type="match status" value="5"/>
</dbReference>
<accession>A0A6A4ZYJ8</accession>
<comment type="caution">
    <text evidence="4">The sequence shown here is derived from an EMBL/GenBank/DDBJ whole genome shotgun (WGS) entry which is preliminary data.</text>
</comment>
<dbReference type="PANTHER" id="PTHR22870:SF408">
    <property type="entry name" value="OS09G0560450 PROTEIN"/>
    <property type="match status" value="1"/>
</dbReference>
<dbReference type="VEuPathDB" id="FungiDB:H257_04249"/>
<dbReference type="Pfam" id="PF00415">
    <property type="entry name" value="RCC1"/>
    <property type="match status" value="6"/>
</dbReference>
<evidence type="ECO:0000256" key="1">
    <source>
        <dbReference type="ARBA" id="ARBA00022737"/>
    </source>
</evidence>
<dbReference type="PANTHER" id="PTHR22870">
    <property type="entry name" value="REGULATOR OF CHROMOSOME CONDENSATION"/>
    <property type="match status" value="1"/>
</dbReference>
<evidence type="ECO:0000313" key="5">
    <source>
        <dbReference type="Proteomes" id="UP000469452"/>
    </source>
</evidence>
<organism evidence="4 5">
    <name type="scientific">Aphanomyces astaci</name>
    <name type="common">Crayfish plague agent</name>
    <dbReference type="NCBI Taxonomy" id="112090"/>
    <lineage>
        <taxon>Eukaryota</taxon>
        <taxon>Sar</taxon>
        <taxon>Stramenopiles</taxon>
        <taxon>Oomycota</taxon>
        <taxon>Saprolegniomycetes</taxon>
        <taxon>Saprolegniales</taxon>
        <taxon>Verrucalvaceae</taxon>
        <taxon>Aphanomyces</taxon>
    </lineage>
</organism>
<proteinExistence type="predicted"/>
<dbReference type="PRINTS" id="PR00633">
    <property type="entry name" value="RCCNDNSATION"/>
</dbReference>
<dbReference type="Proteomes" id="UP000469452">
    <property type="component" value="Unassembled WGS sequence"/>
</dbReference>
<protein>
    <submittedName>
        <fullName evidence="4">Uncharacterized protein</fullName>
    </submittedName>
</protein>
<sequence length="608" mass="66534">MTIAMGDALASVTTLERKIHPVEAFPSTLQLPDPISLLSQELKVAATVTRATSSLAETDIYSWGYGVEGSLGHNNTANCEFPKPITAFRRMSIQQCSAGRHLSLFVNDEGQVFQCGQSSDRTTASQWTPQRIERLPRIQTTATGAKACYSISAPDKISSHHVGQKQNSNPASNDRNGTGGGALFSWGSGAFGQLGHGSEVDYKVPQVVVALIHVRITLVRAGFHFAAAISSHGHLFTWGYGRHGQLGHSTSLPSAGNEVEASDMWSYEWQIQRKTTLGSTHSLAISGSRVYSWGQNLWGCLGIGGPLDRDVLIPTPVLFFQHMQPSRVSAGSDHSLFLCLVGVKTYVYACGSNRFGQLGINSTISHSDNPQCVQEFEYSSLSRRVHNRLFFGDVHLLFMFICDASIVDKTMNSTEITGQVFTWGDGSYSKTGLGSDRRLTCVPWLVEAISSRFALQVVVGYAHVMVLFRRGTEFALVLDDHSAMNRFRQFPIQRMVPFLDPNESHAATRSSGSTSSKDMIVAAMAGRCVCEHAGRSDLAPFGLFYRCVECNLQPICRWCSRNCHVHRSHLSSHVMQWVVLSTPTSHQCVCTSSPGALTSTTEEADLEL</sequence>